<keyword evidence="1" id="KW-0472">Membrane</keyword>
<comment type="caution">
    <text evidence="2">The sequence shown here is derived from an EMBL/GenBank/DDBJ whole genome shotgun (WGS) entry which is preliminary data.</text>
</comment>
<keyword evidence="1" id="KW-1133">Transmembrane helix</keyword>
<evidence type="ECO:0000256" key="1">
    <source>
        <dbReference type="SAM" id="Phobius"/>
    </source>
</evidence>
<evidence type="ECO:0000313" key="2">
    <source>
        <dbReference type="EMBL" id="MEB3963214.1"/>
    </source>
</evidence>
<organism evidence="2 3">
    <name type="scientific">Streptomyces kunmingensis</name>
    <dbReference type="NCBI Taxonomy" id="68225"/>
    <lineage>
        <taxon>Bacteria</taxon>
        <taxon>Bacillati</taxon>
        <taxon>Actinomycetota</taxon>
        <taxon>Actinomycetes</taxon>
        <taxon>Kitasatosporales</taxon>
        <taxon>Streptomycetaceae</taxon>
        <taxon>Streptomyces</taxon>
    </lineage>
</organism>
<gene>
    <name evidence="2" type="ORF">OKJ48_23645</name>
</gene>
<reference evidence="2 3" key="1">
    <citation type="submission" date="2022-10" db="EMBL/GenBank/DDBJ databases">
        <authorList>
            <person name="Xie J."/>
            <person name="Shen N."/>
        </authorList>
    </citation>
    <scope>NUCLEOTIDE SEQUENCE [LARGE SCALE GENOMIC DNA]</scope>
    <source>
        <strain evidence="2 3">DSM 41681</strain>
    </source>
</reference>
<dbReference type="EMBL" id="JAOZYB010000223">
    <property type="protein sequence ID" value="MEB3963214.1"/>
    <property type="molecule type" value="Genomic_DNA"/>
</dbReference>
<protein>
    <submittedName>
        <fullName evidence="2">Uncharacterized protein</fullName>
    </submittedName>
</protein>
<evidence type="ECO:0000313" key="3">
    <source>
        <dbReference type="Proteomes" id="UP001352223"/>
    </source>
</evidence>
<accession>A0ABU6CFG8</accession>
<name>A0ABU6CFG8_9ACTN</name>
<keyword evidence="3" id="KW-1185">Reference proteome</keyword>
<feature type="transmembrane region" description="Helical" evidence="1">
    <location>
        <begin position="25"/>
        <end position="46"/>
    </location>
</feature>
<dbReference type="Proteomes" id="UP001352223">
    <property type="component" value="Unassembled WGS sequence"/>
</dbReference>
<sequence>MYRNNEEIKVQVEQRRDRIEHKTPMGPFLALAAVVVVILAVFVVIAR</sequence>
<keyword evidence="1" id="KW-0812">Transmembrane</keyword>
<dbReference type="RefSeq" id="WP_324770911.1">
    <property type="nucleotide sequence ID" value="NZ_BAAATS010000028.1"/>
</dbReference>
<proteinExistence type="predicted"/>